<dbReference type="PROSITE" id="PS01302">
    <property type="entry name" value="UPF0758"/>
    <property type="match status" value="1"/>
</dbReference>
<dbReference type="EMBL" id="JBBKXZ010000001">
    <property type="protein sequence ID" value="MFD3393909.1"/>
    <property type="molecule type" value="Genomic_DNA"/>
</dbReference>
<keyword evidence="2" id="KW-0479">Metal-binding</keyword>
<evidence type="ECO:0000256" key="7">
    <source>
        <dbReference type="SAM" id="Phobius"/>
    </source>
</evidence>
<keyword evidence="3" id="KW-0378">Hydrolase</keyword>
<reference evidence="9 10" key="1">
    <citation type="submission" date="2024-03" db="EMBL/GenBank/DDBJ databases">
        <title>Aquirufa genome sequencing.</title>
        <authorList>
            <person name="Pitt A."/>
            <person name="Hahn M.W."/>
        </authorList>
    </citation>
    <scope>NUCLEOTIDE SEQUENCE [LARGE SCALE GENOMIC DNA]</scope>
    <source>
        <strain evidence="9 10">OSTEICH-129V</strain>
    </source>
</reference>
<dbReference type="InterPro" id="IPR037518">
    <property type="entry name" value="MPN"/>
</dbReference>
<sequence>MYSTKISALRVEERPREILANQGKEFLRSEELLAILIGSGLPSLSALGIAQSILSTIDFDLNRLGRFTASDFMQFRGIGSARASILIAALELGRRRAAYLVPEEVLRIKSSHDAFQVLYPKFMDLDHEEFWVVHLNRAARLLKVERISAGGIAGTVVDVKMIYKSAIAQHTSTLILAHNHPSGQKQASQADRDVTKKNSGSWKTI</sequence>
<evidence type="ECO:0000256" key="2">
    <source>
        <dbReference type="ARBA" id="ARBA00022723"/>
    </source>
</evidence>
<comment type="caution">
    <text evidence="9">The sequence shown here is derived from an EMBL/GenBank/DDBJ whole genome shotgun (WGS) entry which is preliminary data.</text>
</comment>
<dbReference type="InterPro" id="IPR001405">
    <property type="entry name" value="UPF0758"/>
</dbReference>
<feature type="domain" description="MPN" evidence="8">
    <location>
        <begin position="98"/>
        <end position="205"/>
    </location>
</feature>
<keyword evidence="10" id="KW-1185">Reference proteome</keyword>
<organism evidence="9 10">
    <name type="scientific">Aquirufa avitistagni</name>
    <dbReference type="NCBI Taxonomy" id="3104728"/>
    <lineage>
        <taxon>Bacteria</taxon>
        <taxon>Pseudomonadati</taxon>
        <taxon>Bacteroidota</taxon>
        <taxon>Cytophagia</taxon>
        <taxon>Cytophagales</taxon>
        <taxon>Flectobacillaceae</taxon>
        <taxon>Aquirufa</taxon>
    </lineage>
</organism>
<feature type="transmembrane region" description="Helical" evidence="7">
    <location>
        <begin position="32"/>
        <end position="54"/>
    </location>
</feature>
<dbReference type="Gene3D" id="3.40.140.10">
    <property type="entry name" value="Cytidine Deaminase, domain 2"/>
    <property type="match status" value="1"/>
</dbReference>
<dbReference type="Pfam" id="PF04002">
    <property type="entry name" value="RadC"/>
    <property type="match status" value="1"/>
</dbReference>
<protein>
    <submittedName>
        <fullName evidence="9">JAB domain-containing protein</fullName>
    </submittedName>
</protein>
<evidence type="ECO:0000256" key="1">
    <source>
        <dbReference type="ARBA" id="ARBA00022670"/>
    </source>
</evidence>
<evidence type="ECO:0000313" key="9">
    <source>
        <dbReference type="EMBL" id="MFD3393909.1"/>
    </source>
</evidence>
<name>A0ABW6DIU7_9BACT</name>
<evidence type="ECO:0000259" key="8">
    <source>
        <dbReference type="PROSITE" id="PS50249"/>
    </source>
</evidence>
<dbReference type="PANTHER" id="PTHR30471">
    <property type="entry name" value="DNA REPAIR PROTEIN RADC"/>
    <property type="match status" value="1"/>
</dbReference>
<keyword evidence="1" id="KW-0645">Protease</keyword>
<dbReference type="InterPro" id="IPR046778">
    <property type="entry name" value="UPF0758_N"/>
</dbReference>
<dbReference type="InterPro" id="IPR025657">
    <property type="entry name" value="RadC_JAB"/>
</dbReference>
<keyword evidence="5" id="KW-0482">Metalloprotease</keyword>
<gene>
    <name evidence="9" type="ORF">U0R10_04690</name>
</gene>
<keyword evidence="7" id="KW-1133">Transmembrane helix</keyword>
<dbReference type="Pfam" id="PF20582">
    <property type="entry name" value="UPF0758_N"/>
    <property type="match status" value="1"/>
</dbReference>
<evidence type="ECO:0000313" key="10">
    <source>
        <dbReference type="Proteomes" id="UP001598138"/>
    </source>
</evidence>
<evidence type="ECO:0000256" key="4">
    <source>
        <dbReference type="ARBA" id="ARBA00022833"/>
    </source>
</evidence>
<keyword evidence="4" id="KW-0862">Zinc</keyword>
<dbReference type="RefSeq" id="WP_377982786.1">
    <property type="nucleotide sequence ID" value="NZ_JBBKXZ010000001.1"/>
</dbReference>
<proteinExistence type="predicted"/>
<keyword evidence="7" id="KW-0472">Membrane</keyword>
<dbReference type="Proteomes" id="UP001598138">
    <property type="component" value="Unassembled WGS sequence"/>
</dbReference>
<evidence type="ECO:0000256" key="3">
    <source>
        <dbReference type="ARBA" id="ARBA00022801"/>
    </source>
</evidence>
<evidence type="ECO:0000256" key="6">
    <source>
        <dbReference type="SAM" id="MobiDB-lite"/>
    </source>
</evidence>
<accession>A0ABW6DIU7</accession>
<feature type="region of interest" description="Disordered" evidence="6">
    <location>
        <begin position="180"/>
        <end position="205"/>
    </location>
</feature>
<evidence type="ECO:0000256" key="5">
    <source>
        <dbReference type="ARBA" id="ARBA00023049"/>
    </source>
</evidence>
<dbReference type="PANTHER" id="PTHR30471:SF3">
    <property type="entry name" value="UPF0758 PROTEIN YEES-RELATED"/>
    <property type="match status" value="1"/>
</dbReference>
<dbReference type="PROSITE" id="PS50249">
    <property type="entry name" value="MPN"/>
    <property type="match status" value="1"/>
</dbReference>
<keyword evidence="7" id="KW-0812">Transmembrane</keyword>
<dbReference type="InterPro" id="IPR020891">
    <property type="entry name" value="UPF0758_CS"/>
</dbReference>